<dbReference type="OrthoDB" id="3785987at2"/>
<organism evidence="2 3">
    <name type="scientific">Nocardioides marmoriginsengisoli</name>
    <dbReference type="NCBI Taxonomy" id="661483"/>
    <lineage>
        <taxon>Bacteria</taxon>
        <taxon>Bacillati</taxon>
        <taxon>Actinomycetota</taxon>
        <taxon>Actinomycetes</taxon>
        <taxon>Propionibacteriales</taxon>
        <taxon>Nocardioidaceae</taxon>
        <taxon>Nocardioides</taxon>
    </lineage>
</organism>
<dbReference type="RefSeq" id="WP_123227965.1">
    <property type="nucleotide sequence ID" value="NZ_RJSE01000007.1"/>
</dbReference>
<sequence>MEILLWLLPAAVVTGIAMLWAGWAGREAPDRERSEAEQERFAAAIMRPLPTAAKARPQPRSRERSTGVAVRPSERESPRRSA</sequence>
<dbReference type="EMBL" id="RJSE01000007">
    <property type="protein sequence ID" value="RNL62669.1"/>
    <property type="molecule type" value="Genomic_DNA"/>
</dbReference>
<reference evidence="2 3" key="1">
    <citation type="submission" date="2018-11" db="EMBL/GenBank/DDBJ databases">
        <authorList>
            <person name="Li F."/>
        </authorList>
    </citation>
    <scope>NUCLEOTIDE SEQUENCE [LARGE SCALE GENOMIC DNA]</scope>
    <source>
        <strain evidence="2 3">Gsoil 097</strain>
    </source>
</reference>
<comment type="caution">
    <text evidence="2">The sequence shown here is derived from an EMBL/GenBank/DDBJ whole genome shotgun (WGS) entry which is preliminary data.</text>
</comment>
<dbReference type="Proteomes" id="UP000267128">
    <property type="component" value="Unassembled WGS sequence"/>
</dbReference>
<feature type="region of interest" description="Disordered" evidence="1">
    <location>
        <begin position="45"/>
        <end position="82"/>
    </location>
</feature>
<feature type="compositionally biased region" description="Basic and acidic residues" evidence="1">
    <location>
        <begin position="72"/>
        <end position="82"/>
    </location>
</feature>
<protein>
    <submittedName>
        <fullName evidence="2">Uncharacterized protein</fullName>
    </submittedName>
</protein>
<evidence type="ECO:0000256" key="1">
    <source>
        <dbReference type="SAM" id="MobiDB-lite"/>
    </source>
</evidence>
<keyword evidence="3" id="KW-1185">Reference proteome</keyword>
<evidence type="ECO:0000313" key="2">
    <source>
        <dbReference type="EMBL" id="RNL62669.1"/>
    </source>
</evidence>
<dbReference type="AlphaFoldDB" id="A0A3N0CHB2"/>
<gene>
    <name evidence="2" type="ORF">EFK50_13000</name>
</gene>
<evidence type="ECO:0000313" key="3">
    <source>
        <dbReference type="Proteomes" id="UP000267128"/>
    </source>
</evidence>
<accession>A0A3N0CHB2</accession>
<name>A0A3N0CHB2_9ACTN</name>
<proteinExistence type="predicted"/>